<dbReference type="AlphaFoldDB" id="A0A1H7FVS5"/>
<dbReference type="SUPFAM" id="SSF53901">
    <property type="entry name" value="Thiolase-like"/>
    <property type="match status" value="2"/>
</dbReference>
<evidence type="ECO:0000256" key="1">
    <source>
        <dbReference type="ARBA" id="ARBA00022679"/>
    </source>
</evidence>
<dbReference type="PANTHER" id="PTHR11712:SF320">
    <property type="entry name" value="BETA-KETOACYL SYNTHASE"/>
    <property type="match status" value="1"/>
</dbReference>
<name>A0A1H7FVS5_AQUAM</name>
<dbReference type="InterPro" id="IPR000794">
    <property type="entry name" value="Beta-ketoacyl_synthase"/>
</dbReference>
<dbReference type="InterPro" id="IPR016039">
    <property type="entry name" value="Thiolase-like"/>
</dbReference>
<protein>
    <submittedName>
        <fullName evidence="3">3-oxoacyl-[acyl-carrier-protein] synthase-1</fullName>
    </submittedName>
</protein>
<gene>
    <name evidence="3" type="ORF">SAMN04487910_0138</name>
</gene>
<dbReference type="Pfam" id="PF02801">
    <property type="entry name" value="Ketoacyl-synt_C"/>
    <property type="match status" value="1"/>
</dbReference>
<reference evidence="3 4" key="1">
    <citation type="submission" date="2016-10" db="EMBL/GenBank/DDBJ databases">
        <authorList>
            <person name="de Groot N.N."/>
        </authorList>
    </citation>
    <scope>NUCLEOTIDE SEQUENCE [LARGE SCALE GENOMIC DNA]</scope>
    <source>
        <strain evidence="3 4">DSM 25232</strain>
    </source>
</reference>
<organism evidence="3 4">
    <name type="scientific">Aquimarina amphilecti</name>
    <dbReference type="NCBI Taxonomy" id="1038014"/>
    <lineage>
        <taxon>Bacteria</taxon>
        <taxon>Pseudomonadati</taxon>
        <taxon>Bacteroidota</taxon>
        <taxon>Flavobacteriia</taxon>
        <taxon>Flavobacteriales</taxon>
        <taxon>Flavobacteriaceae</taxon>
        <taxon>Aquimarina</taxon>
    </lineage>
</organism>
<keyword evidence="1" id="KW-0808">Transferase</keyword>
<evidence type="ECO:0000259" key="2">
    <source>
        <dbReference type="PROSITE" id="PS52004"/>
    </source>
</evidence>
<evidence type="ECO:0000313" key="4">
    <source>
        <dbReference type="Proteomes" id="UP000198521"/>
    </source>
</evidence>
<dbReference type="Proteomes" id="UP000198521">
    <property type="component" value="Unassembled WGS sequence"/>
</dbReference>
<dbReference type="InterPro" id="IPR020841">
    <property type="entry name" value="PKS_Beta-ketoAc_synthase_dom"/>
</dbReference>
<sequence length="379" mass="41051">MKKVYIVADNIISPLGFSTEENITNLRSNCTGIQKVEDDNIWSETFYGAVINNDKLSKAWEIISENSDYSKLEKMMLLSLSKLLEENPQLDIIKSGIVISTTKGNINNLRGKSDEKAYLSSISRTIQKYFKLDHTPKVLSNACISGGLALAIGKRMIQSELFEDVVVIGGDLLSEFTLSGFFSFQAVSPAPCKPFCKNRTGISLGEAAACAWLSSNIENVTKEAISIAGDASANDANHISGPSRTGEGLYISITKALKEANLDSDQIDHITAHGTATPYNDEMEAIAFNRAGLQNVPLNSLKGYYGHTLGASALIESIVARHCLINNELFASLGYEELGVSKSINVIAKNQNKELNRVLKTASGFGGCNVALIIEKEVL</sequence>
<feature type="domain" description="Ketosynthase family 3 (KS3)" evidence="2">
    <location>
        <begin position="1"/>
        <end position="376"/>
    </location>
</feature>
<dbReference type="EMBL" id="FOAB01000001">
    <property type="protein sequence ID" value="SEK27475.1"/>
    <property type="molecule type" value="Genomic_DNA"/>
</dbReference>
<dbReference type="PANTHER" id="PTHR11712">
    <property type="entry name" value="POLYKETIDE SYNTHASE-RELATED"/>
    <property type="match status" value="1"/>
</dbReference>
<dbReference type="GO" id="GO:0006633">
    <property type="term" value="P:fatty acid biosynthetic process"/>
    <property type="evidence" value="ECO:0007669"/>
    <property type="project" value="TreeGrafter"/>
</dbReference>
<evidence type="ECO:0000313" key="3">
    <source>
        <dbReference type="EMBL" id="SEK27475.1"/>
    </source>
</evidence>
<dbReference type="PROSITE" id="PS52004">
    <property type="entry name" value="KS3_2"/>
    <property type="match status" value="1"/>
</dbReference>
<dbReference type="Gene3D" id="3.40.47.10">
    <property type="match status" value="1"/>
</dbReference>
<dbReference type="RefSeq" id="WP_091404099.1">
    <property type="nucleotide sequence ID" value="NZ_FOAB01000001.1"/>
</dbReference>
<dbReference type="InterPro" id="IPR014031">
    <property type="entry name" value="Ketoacyl_synth_C"/>
</dbReference>
<dbReference type="OrthoDB" id="9808669at2"/>
<accession>A0A1H7FVS5</accession>
<dbReference type="GO" id="GO:0004315">
    <property type="term" value="F:3-oxoacyl-[acyl-carrier-protein] synthase activity"/>
    <property type="evidence" value="ECO:0007669"/>
    <property type="project" value="TreeGrafter"/>
</dbReference>
<dbReference type="STRING" id="1038014.SAMN04487910_0138"/>
<dbReference type="GO" id="GO:0005829">
    <property type="term" value="C:cytosol"/>
    <property type="evidence" value="ECO:0007669"/>
    <property type="project" value="TreeGrafter"/>
</dbReference>
<keyword evidence="4" id="KW-1185">Reference proteome</keyword>
<proteinExistence type="predicted"/>